<dbReference type="InterPro" id="IPR009057">
    <property type="entry name" value="Homeodomain-like_sf"/>
</dbReference>
<keyword evidence="2" id="KW-0805">Transcription regulation</keyword>
<protein>
    <submittedName>
        <fullName evidence="7">TetR family transcriptional regulator C-terminal domain-containing protein</fullName>
    </submittedName>
</protein>
<evidence type="ECO:0000256" key="3">
    <source>
        <dbReference type="ARBA" id="ARBA00023125"/>
    </source>
</evidence>
<dbReference type="PROSITE" id="PS50977">
    <property type="entry name" value="HTH_TETR_2"/>
    <property type="match status" value="1"/>
</dbReference>
<accession>A0ABT8G5I8</accession>
<dbReference type="PANTHER" id="PTHR30055">
    <property type="entry name" value="HTH-TYPE TRANSCRIPTIONAL REGULATOR RUTR"/>
    <property type="match status" value="1"/>
</dbReference>
<evidence type="ECO:0000259" key="6">
    <source>
        <dbReference type="PROSITE" id="PS50977"/>
    </source>
</evidence>
<evidence type="ECO:0000313" key="7">
    <source>
        <dbReference type="EMBL" id="MDN4474393.1"/>
    </source>
</evidence>
<dbReference type="SUPFAM" id="SSF48498">
    <property type="entry name" value="Tetracyclin repressor-like, C-terminal domain"/>
    <property type="match status" value="1"/>
</dbReference>
<dbReference type="Pfam" id="PF00440">
    <property type="entry name" value="TetR_N"/>
    <property type="match status" value="1"/>
</dbReference>
<dbReference type="Proteomes" id="UP001172728">
    <property type="component" value="Unassembled WGS sequence"/>
</dbReference>
<dbReference type="PANTHER" id="PTHR30055:SF226">
    <property type="entry name" value="HTH-TYPE TRANSCRIPTIONAL REGULATOR PKSA"/>
    <property type="match status" value="1"/>
</dbReference>
<sequence length="191" mass="20040">MPSTTPAAAQRLAGPERRAAILTAATELALSEGLAALTLRRVGERAGVASGLVAHYVDGMDALVAEVFARISGEERAEVARVEGVAAVVRTLTDGSRDAVTLVWVQAWAAAPGNAELARAVRAEMDAWQGLLEERLREAGAPDPAPVARVLLGMIDGVNAHGLADWRDRADHAPLLMRALESMLGLPLDSP</sequence>
<dbReference type="EMBL" id="JAUHPW010000001">
    <property type="protein sequence ID" value="MDN4474393.1"/>
    <property type="molecule type" value="Genomic_DNA"/>
</dbReference>
<dbReference type="InterPro" id="IPR039538">
    <property type="entry name" value="BetI_C"/>
</dbReference>
<gene>
    <name evidence="7" type="ORF">QQX09_00835</name>
</gene>
<comment type="caution">
    <text evidence="7">The sequence shown here is derived from an EMBL/GenBank/DDBJ whole genome shotgun (WGS) entry which is preliminary data.</text>
</comment>
<keyword evidence="8" id="KW-1185">Reference proteome</keyword>
<dbReference type="InterPro" id="IPR036271">
    <property type="entry name" value="Tet_transcr_reg_TetR-rel_C_sf"/>
</dbReference>
<feature type="domain" description="HTH tetR-type" evidence="6">
    <location>
        <begin position="15"/>
        <end position="75"/>
    </location>
</feature>
<evidence type="ECO:0000256" key="5">
    <source>
        <dbReference type="PROSITE-ProRule" id="PRU00335"/>
    </source>
</evidence>
<dbReference type="RefSeq" id="WP_301130815.1">
    <property type="nucleotide sequence ID" value="NZ_JAUHPW010000001.1"/>
</dbReference>
<keyword evidence="1" id="KW-0678">Repressor</keyword>
<proteinExistence type="predicted"/>
<keyword evidence="3 5" id="KW-0238">DNA-binding</keyword>
<dbReference type="SUPFAM" id="SSF46689">
    <property type="entry name" value="Homeodomain-like"/>
    <property type="match status" value="1"/>
</dbReference>
<dbReference type="Pfam" id="PF13977">
    <property type="entry name" value="TetR_C_6"/>
    <property type="match status" value="1"/>
</dbReference>
<dbReference type="InterPro" id="IPR001647">
    <property type="entry name" value="HTH_TetR"/>
</dbReference>
<dbReference type="Gene3D" id="1.10.357.10">
    <property type="entry name" value="Tetracycline Repressor, domain 2"/>
    <property type="match status" value="1"/>
</dbReference>
<reference evidence="7" key="1">
    <citation type="submission" date="2023-06" db="EMBL/GenBank/DDBJ databases">
        <title>Sysu t00192.</title>
        <authorList>
            <person name="Gao L."/>
            <person name="Fang B.-Z."/>
            <person name="Li W.-J."/>
        </authorList>
    </citation>
    <scope>NUCLEOTIDE SEQUENCE</scope>
    <source>
        <strain evidence="7">SYSU T00192</strain>
    </source>
</reference>
<organism evidence="7 8">
    <name type="scientific">Demequina litoralis</name>
    <dbReference type="NCBI Taxonomy" id="3051660"/>
    <lineage>
        <taxon>Bacteria</taxon>
        <taxon>Bacillati</taxon>
        <taxon>Actinomycetota</taxon>
        <taxon>Actinomycetes</taxon>
        <taxon>Micrococcales</taxon>
        <taxon>Demequinaceae</taxon>
        <taxon>Demequina</taxon>
    </lineage>
</organism>
<feature type="DNA-binding region" description="H-T-H motif" evidence="5">
    <location>
        <begin position="38"/>
        <end position="57"/>
    </location>
</feature>
<evidence type="ECO:0000313" key="8">
    <source>
        <dbReference type="Proteomes" id="UP001172728"/>
    </source>
</evidence>
<evidence type="ECO:0000256" key="2">
    <source>
        <dbReference type="ARBA" id="ARBA00023015"/>
    </source>
</evidence>
<keyword evidence="4" id="KW-0804">Transcription</keyword>
<name>A0ABT8G5I8_9MICO</name>
<dbReference type="InterPro" id="IPR050109">
    <property type="entry name" value="HTH-type_TetR-like_transc_reg"/>
</dbReference>
<evidence type="ECO:0000256" key="4">
    <source>
        <dbReference type="ARBA" id="ARBA00023163"/>
    </source>
</evidence>
<evidence type="ECO:0000256" key="1">
    <source>
        <dbReference type="ARBA" id="ARBA00022491"/>
    </source>
</evidence>